<dbReference type="PRINTS" id="PR00340">
    <property type="entry name" value="PIIGLNB"/>
</dbReference>
<dbReference type="RefSeq" id="WP_311653654.1">
    <property type="nucleotide sequence ID" value="NZ_JAVRHY010000005.1"/>
</dbReference>
<keyword evidence="2" id="KW-1185">Reference proteome</keyword>
<proteinExistence type="predicted"/>
<dbReference type="SUPFAM" id="SSF54913">
    <property type="entry name" value="GlnB-like"/>
    <property type="match status" value="1"/>
</dbReference>
<organism evidence="1 2">
    <name type="scientific">Spectribacter acetivorans</name>
    <dbReference type="NCBI Taxonomy" id="3075603"/>
    <lineage>
        <taxon>Bacteria</taxon>
        <taxon>Pseudomonadati</taxon>
        <taxon>Pseudomonadota</taxon>
        <taxon>Gammaproteobacteria</taxon>
        <taxon>Salinisphaerales</taxon>
        <taxon>Salinisphaeraceae</taxon>
        <taxon>Spectribacter</taxon>
    </lineage>
</organism>
<dbReference type="Pfam" id="PF00543">
    <property type="entry name" value="P-II"/>
    <property type="match status" value="1"/>
</dbReference>
<dbReference type="InterPro" id="IPR002187">
    <property type="entry name" value="N-reg_PII"/>
</dbReference>
<evidence type="ECO:0000313" key="1">
    <source>
        <dbReference type="EMBL" id="MDT0618396.1"/>
    </source>
</evidence>
<dbReference type="Gene3D" id="3.30.70.120">
    <property type="match status" value="1"/>
</dbReference>
<dbReference type="PANTHER" id="PTHR30115:SF11">
    <property type="entry name" value="NITROGEN REGULATORY PROTEIN P-II HOMOLOG"/>
    <property type="match status" value="1"/>
</dbReference>
<dbReference type="InterPro" id="IPR015867">
    <property type="entry name" value="N-reg_PII/ATP_PRibTrfase_C"/>
</dbReference>
<comment type="caution">
    <text evidence="1">The sequence shown here is derived from an EMBL/GenBank/DDBJ whole genome shotgun (WGS) entry which is preliminary data.</text>
</comment>
<dbReference type="PANTHER" id="PTHR30115">
    <property type="entry name" value="NITROGEN REGULATORY PROTEIN P-II"/>
    <property type="match status" value="1"/>
</dbReference>
<gene>
    <name evidence="1" type="ORF">RM531_07900</name>
</gene>
<protein>
    <submittedName>
        <fullName evidence="1">P-II family nitrogen regulator</fullName>
    </submittedName>
</protein>
<dbReference type="PROSITE" id="PS51343">
    <property type="entry name" value="PII_GLNB_DOM"/>
    <property type="match status" value="1"/>
</dbReference>
<dbReference type="SMART" id="SM00938">
    <property type="entry name" value="P-II"/>
    <property type="match status" value="1"/>
</dbReference>
<dbReference type="Proteomes" id="UP001259982">
    <property type="component" value="Unassembled WGS sequence"/>
</dbReference>
<accession>A0ABU3B7G3</accession>
<dbReference type="InterPro" id="IPR011322">
    <property type="entry name" value="N-reg_PII-like_a/b"/>
</dbReference>
<dbReference type="EMBL" id="JAVRHY010000005">
    <property type="protein sequence ID" value="MDT0618396.1"/>
    <property type="molecule type" value="Genomic_DNA"/>
</dbReference>
<name>A0ABU3B7G3_9GAMM</name>
<reference evidence="1 2" key="1">
    <citation type="submission" date="2023-09" db="EMBL/GenBank/DDBJ databases">
        <authorList>
            <person name="Rey-Velasco X."/>
        </authorList>
    </citation>
    <scope>NUCLEOTIDE SEQUENCE [LARGE SCALE GENOMIC DNA]</scope>
    <source>
        <strain evidence="1 2">P385</strain>
    </source>
</reference>
<evidence type="ECO:0000313" key="2">
    <source>
        <dbReference type="Proteomes" id="UP001259982"/>
    </source>
</evidence>
<sequence length="110" mass="11787">MQEIKAYVRKNMLDAVLDSLNTIEGLPGIAIVDVQGFGHHAAKDAPLTKTDMAKLEIDVPDELVAPVVETILAQARTGEGHPGDGKVFVTELREAIRIADGARGDMAVLR</sequence>